<reference evidence="3" key="2">
    <citation type="submission" date="2013-04" db="EMBL/GenBank/DDBJ databases">
        <title>Genomic mechanisms accounting for the adaptation to parasitism in nematode-trapping fungi.</title>
        <authorList>
            <person name="Ahren D.G."/>
        </authorList>
    </citation>
    <scope>NUCLEOTIDE SEQUENCE [LARGE SCALE GENOMIC DNA]</scope>
    <source>
        <strain evidence="3">CBS 200.50</strain>
    </source>
</reference>
<feature type="compositionally biased region" description="Polar residues" evidence="1">
    <location>
        <begin position="183"/>
        <end position="192"/>
    </location>
</feature>
<keyword evidence="3" id="KW-1185">Reference proteome</keyword>
<comment type="caution">
    <text evidence="2">The sequence shown here is derived from an EMBL/GenBank/DDBJ whole genome shotgun (WGS) entry which is preliminary data.</text>
</comment>
<gene>
    <name evidence="2" type="ORF">H072_9055</name>
</gene>
<reference evidence="2 3" key="1">
    <citation type="journal article" date="2013" name="PLoS Genet.">
        <title>Genomic mechanisms accounting for the adaptation to parasitism in nematode-trapping fungi.</title>
        <authorList>
            <person name="Meerupati T."/>
            <person name="Andersson K.M."/>
            <person name="Friman E."/>
            <person name="Kumar D."/>
            <person name="Tunlid A."/>
            <person name="Ahren D."/>
        </authorList>
    </citation>
    <scope>NUCLEOTIDE SEQUENCE [LARGE SCALE GENOMIC DNA]</scope>
    <source>
        <strain evidence="2 3">CBS 200.50</strain>
    </source>
</reference>
<feature type="region of interest" description="Disordered" evidence="1">
    <location>
        <begin position="172"/>
        <end position="192"/>
    </location>
</feature>
<proteinExistence type="predicted"/>
<name>S8A2U1_DACHA</name>
<evidence type="ECO:0000313" key="3">
    <source>
        <dbReference type="Proteomes" id="UP000015100"/>
    </source>
</evidence>
<dbReference type="OrthoDB" id="5421183at2759"/>
<evidence type="ECO:0000256" key="1">
    <source>
        <dbReference type="SAM" id="MobiDB-lite"/>
    </source>
</evidence>
<dbReference type="HOGENOM" id="CLU_1415114_0_0_1"/>
<dbReference type="Proteomes" id="UP000015100">
    <property type="component" value="Unassembled WGS sequence"/>
</dbReference>
<dbReference type="EMBL" id="AQGS01000677">
    <property type="protein sequence ID" value="EPS37310.1"/>
    <property type="molecule type" value="Genomic_DNA"/>
</dbReference>
<organism evidence="2 3">
    <name type="scientific">Dactylellina haptotyla (strain CBS 200.50)</name>
    <name type="common">Nematode-trapping fungus</name>
    <name type="synonym">Monacrosporium haptotylum</name>
    <dbReference type="NCBI Taxonomy" id="1284197"/>
    <lineage>
        <taxon>Eukaryota</taxon>
        <taxon>Fungi</taxon>
        <taxon>Dikarya</taxon>
        <taxon>Ascomycota</taxon>
        <taxon>Pezizomycotina</taxon>
        <taxon>Orbiliomycetes</taxon>
        <taxon>Orbiliales</taxon>
        <taxon>Orbiliaceae</taxon>
        <taxon>Dactylellina</taxon>
    </lineage>
</organism>
<accession>S8A2U1</accession>
<evidence type="ECO:0000313" key="2">
    <source>
        <dbReference type="EMBL" id="EPS37310.1"/>
    </source>
</evidence>
<protein>
    <submittedName>
        <fullName evidence="2">Uncharacterized protein</fullName>
    </submittedName>
</protein>
<dbReference type="AlphaFoldDB" id="S8A2U1"/>
<sequence length="192" mass="21994">MPYIPLYPSYEVQFQIENYDFQHQGLTSQEVVYDSNDPLQSTTIREYRTEPEVAHVVAANPIPRRAGGRGHGVELTLLEKNFVLASRQAYGRGKWAETEAGLQNYLAARHPDELSKLPYRPSRSLAERWHQSRRGERVAGLLEGTWRVSLDNEQWREERELIRAGGFLPGATWPADWERQASHTDNPANQPA</sequence>